<evidence type="ECO:0000313" key="1">
    <source>
        <dbReference type="EMBL" id="TKI68454.1"/>
    </source>
</evidence>
<dbReference type="AlphaFoldDB" id="A0A4U2Z3U0"/>
<evidence type="ECO:0000313" key="2">
    <source>
        <dbReference type="Proteomes" id="UP000309561"/>
    </source>
</evidence>
<keyword evidence="2" id="KW-1185">Reference proteome</keyword>
<dbReference type="RefSeq" id="WP_137015092.1">
    <property type="nucleotide sequence ID" value="NZ_SZPX01000008.1"/>
</dbReference>
<proteinExistence type="predicted"/>
<dbReference type="Gene3D" id="3.30.70.2050">
    <property type="match status" value="1"/>
</dbReference>
<protein>
    <submittedName>
        <fullName evidence="1">Uncharacterized protein</fullName>
    </submittedName>
</protein>
<organism evidence="1 2">
    <name type="scientific">Sulfurimonas crateris</name>
    <dbReference type="NCBI Taxonomy" id="2574727"/>
    <lineage>
        <taxon>Bacteria</taxon>
        <taxon>Pseudomonadati</taxon>
        <taxon>Campylobacterota</taxon>
        <taxon>Epsilonproteobacteria</taxon>
        <taxon>Campylobacterales</taxon>
        <taxon>Sulfurimonadaceae</taxon>
        <taxon>Sulfurimonas</taxon>
    </lineage>
</organism>
<dbReference type="Pfam" id="PF05573">
    <property type="entry name" value="NosL"/>
    <property type="match status" value="1"/>
</dbReference>
<sequence length="89" mass="10232">MKALLLIFLIVISLIASEKEEIKYIVDAKNYGLVVAKDAFYVIDSHKYGTMQEYFAFAKEEDANEHVKKYGGSVVNYETYLKLQKEDAK</sequence>
<dbReference type="EMBL" id="SZPX01000008">
    <property type="protein sequence ID" value="TKI68454.1"/>
    <property type="molecule type" value="Genomic_DNA"/>
</dbReference>
<accession>A0A4U2Z3U0</accession>
<dbReference type="SUPFAM" id="SSF160387">
    <property type="entry name" value="NosL/MerB-like"/>
    <property type="match status" value="1"/>
</dbReference>
<gene>
    <name evidence="1" type="ORF">FCU45_10600</name>
</gene>
<dbReference type="Proteomes" id="UP000309561">
    <property type="component" value="Unassembled WGS sequence"/>
</dbReference>
<dbReference type="InterPro" id="IPR008719">
    <property type="entry name" value="N2O_reductase_NosL"/>
</dbReference>
<reference evidence="1 2" key="1">
    <citation type="submission" date="2019-04" db="EMBL/GenBank/DDBJ databases">
        <title>Sulfurimonas crateris sp. nov. a facultative anaerobic sulfur-oxidizing chemolithautotrophic bacterium isolated from a terrestrial mud vulcano.</title>
        <authorList>
            <person name="Ratnikova N.M."/>
            <person name="Slobodkin A.I."/>
            <person name="Merkel A.Y."/>
            <person name="Novikov A."/>
            <person name="Bonch-Osmolovskaya E.A."/>
            <person name="Slobodkina G.B."/>
        </authorList>
    </citation>
    <scope>NUCLEOTIDE SEQUENCE [LARGE SCALE GENOMIC DNA]</scope>
    <source>
        <strain evidence="1 2">SN118</strain>
    </source>
</reference>
<comment type="caution">
    <text evidence="1">The sequence shown here is derived from an EMBL/GenBank/DDBJ whole genome shotgun (WGS) entry which is preliminary data.</text>
</comment>
<name>A0A4U2Z3U0_9BACT</name>